<proteinExistence type="predicted"/>
<dbReference type="Gene3D" id="1.10.443.10">
    <property type="entry name" value="Intergrase catalytic core"/>
    <property type="match status" value="1"/>
</dbReference>
<dbReference type="AlphaFoldDB" id="A0ABD5SND9"/>
<comment type="caution">
    <text evidence="3">The sequence shown here is derived from an EMBL/GenBank/DDBJ whole genome shotgun (WGS) entry which is preliminary data.</text>
</comment>
<gene>
    <name evidence="3" type="ORF">ACFQE6_13960</name>
</gene>
<dbReference type="EMBL" id="JBHSWV010000210">
    <property type="protein sequence ID" value="MFC6766055.1"/>
    <property type="molecule type" value="Genomic_DNA"/>
</dbReference>
<evidence type="ECO:0000313" key="4">
    <source>
        <dbReference type="Proteomes" id="UP001596383"/>
    </source>
</evidence>
<organism evidence="3 4">
    <name type="scientific">Natrinema soli</name>
    <dbReference type="NCBI Taxonomy" id="1930624"/>
    <lineage>
        <taxon>Archaea</taxon>
        <taxon>Methanobacteriati</taxon>
        <taxon>Methanobacteriota</taxon>
        <taxon>Stenosarchaea group</taxon>
        <taxon>Halobacteria</taxon>
        <taxon>Halobacteriales</taxon>
        <taxon>Natrialbaceae</taxon>
        <taxon>Natrinema</taxon>
    </lineage>
</organism>
<keyword evidence="1" id="KW-0233">DNA recombination</keyword>
<dbReference type="PANTHER" id="PTHR30349:SF87">
    <property type="entry name" value="TRANSPOSASE A"/>
    <property type="match status" value="1"/>
</dbReference>
<accession>A0ABD5SND9</accession>
<dbReference type="InterPro" id="IPR011010">
    <property type="entry name" value="DNA_brk_join_enz"/>
</dbReference>
<dbReference type="Pfam" id="PF00589">
    <property type="entry name" value="Phage_integrase"/>
    <property type="match status" value="1"/>
</dbReference>
<name>A0ABD5SND9_9EURY</name>
<evidence type="ECO:0000256" key="1">
    <source>
        <dbReference type="ARBA" id="ARBA00023172"/>
    </source>
</evidence>
<evidence type="ECO:0000313" key="3">
    <source>
        <dbReference type="EMBL" id="MFC6766055.1"/>
    </source>
</evidence>
<dbReference type="PANTHER" id="PTHR30349">
    <property type="entry name" value="PHAGE INTEGRASE-RELATED"/>
    <property type="match status" value="1"/>
</dbReference>
<sequence>MGDIDDFQSFDRRFQQQLDRIDEFHPKDQPYVKRFVRKCDGRVKTSSMAEYLGNLRLNARRLDQPLIDLDEDSFDEFIFELQHSPEYGRGDTPGFAAKTVQTYQFALKKFLTTIDSLVETDFSWAEDIELVTPDSTPVTEDDILTNEDIKALCDGANNLRDIALVEFLADTGARISLVGSLRVGDVDLESDQATFTPNPNASGLKGAGIRPYPIIDAKATLRTYLHRVHPRPDRDDVAFFHKMEGHGNDLEGDDGSLAPQTIRNQLHRAAEKADIEKPVNPHNFRHSAITRMRREGYDRAEVEHRVHWTVDSNMWSTYEHISGEQHNDAIFEKVGLGDSDDGPSQERQPCGNCLEPIAPYHDYCPRCGDAVTPEAREATKEATAEGSQFIVDADGEHVQLGVSEILSALATNDVQVDADTSE</sequence>
<keyword evidence="4" id="KW-1185">Reference proteome</keyword>
<dbReference type="InterPro" id="IPR002104">
    <property type="entry name" value="Integrase_catalytic"/>
</dbReference>
<reference evidence="3 4" key="1">
    <citation type="journal article" date="2019" name="Int. J. Syst. Evol. Microbiol.">
        <title>The Global Catalogue of Microorganisms (GCM) 10K type strain sequencing project: providing services to taxonomists for standard genome sequencing and annotation.</title>
        <authorList>
            <consortium name="The Broad Institute Genomics Platform"/>
            <consortium name="The Broad Institute Genome Sequencing Center for Infectious Disease"/>
            <person name="Wu L."/>
            <person name="Ma J."/>
        </authorList>
    </citation>
    <scope>NUCLEOTIDE SEQUENCE [LARGE SCALE GENOMIC DNA]</scope>
    <source>
        <strain evidence="3 4">LMG 29247</strain>
    </source>
</reference>
<evidence type="ECO:0000259" key="2">
    <source>
        <dbReference type="PROSITE" id="PS51898"/>
    </source>
</evidence>
<dbReference type="InterPro" id="IPR013762">
    <property type="entry name" value="Integrase-like_cat_sf"/>
</dbReference>
<dbReference type="PROSITE" id="PS51898">
    <property type="entry name" value="TYR_RECOMBINASE"/>
    <property type="match status" value="1"/>
</dbReference>
<protein>
    <submittedName>
        <fullName evidence="3">Tyrosine-type recombinase/integrase</fullName>
    </submittedName>
</protein>
<feature type="domain" description="Tyr recombinase" evidence="2">
    <location>
        <begin position="139"/>
        <end position="332"/>
    </location>
</feature>
<dbReference type="RefSeq" id="WP_273739048.1">
    <property type="nucleotide sequence ID" value="NZ_JAQIVI010000210.1"/>
</dbReference>
<dbReference type="GO" id="GO:0006310">
    <property type="term" value="P:DNA recombination"/>
    <property type="evidence" value="ECO:0007669"/>
    <property type="project" value="UniProtKB-KW"/>
</dbReference>
<dbReference type="Proteomes" id="UP001596383">
    <property type="component" value="Unassembled WGS sequence"/>
</dbReference>
<dbReference type="InterPro" id="IPR050090">
    <property type="entry name" value="Tyrosine_recombinase_XerCD"/>
</dbReference>
<dbReference type="SUPFAM" id="SSF56349">
    <property type="entry name" value="DNA breaking-rejoining enzymes"/>
    <property type="match status" value="1"/>
</dbReference>